<dbReference type="SUPFAM" id="SSF101898">
    <property type="entry name" value="NHL repeat"/>
    <property type="match status" value="1"/>
</dbReference>
<comment type="caution">
    <text evidence="3">The sequence shown here is derived from an EMBL/GenBank/DDBJ whole genome shotgun (WGS) entry which is preliminary data.</text>
</comment>
<proteinExistence type="predicted"/>
<dbReference type="PANTHER" id="PTHR24104:SF25">
    <property type="entry name" value="PROTEIN LIN-41"/>
    <property type="match status" value="1"/>
</dbReference>
<evidence type="ECO:0000256" key="1">
    <source>
        <dbReference type="ARBA" id="ARBA00022737"/>
    </source>
</evidence>
<dbReference type="CDD" id="cd14962">
    <property type="entry name" value="NHL_like_6"/>
    <property type="match status" value="1"/>
</dbReference>
<evidence type="ECO:0000313" key="3">
    <source>
        <dbReference type="EMBL" id="HEN42768.1"/>
    </source>
</evidence>
<dbReference type="Gene3D" id="2.120.10.30">
    <property type="entry name" value="TolB, C-terminal domain"/>
    <property type="match status" value="2"/>
</dbReference>
<keyword evidence="1" id="KW-0677">Repeat</keyword>
<dbReference type="PANTHER" id="PTHR24104">
    <property type="entry name" value="E3 UBIQUITIN-PROTEIN LIGASE NHLRC1-RELATED"/>
    <property type="match status" value="1"/>
</dbReference>
<dbReference type="PROSITE" id="PS51125">
    <property type="entry name" value="NHL"/>
    <property type="match status" value="3"/>
</dbReference>
<accession>A0A831U5G6</accession>
<dbReference type="AlphaFoldDB" id="A0A831U5G6"/>
<sequence>MKTISMISRFIVLAAMVALFAGCTGPQVKSSQRFFWPPLPERPRIEWIKSYSSQLDFPKEGVSAIISAIAGDEEPLYFSKPLDIRSNGKGQVYITDVGYGTVLVYDLLNKQVRFFGAEGAAQFNKPVSLAIDGEGLIYVSEVDKGMVLVFDGNEKPLRAMKLNDVVQKIGGLAIDREKKRLIVTDSRGHKVSVFTLDGKHLFSFGKRGEGEGEFNFPIPVTVNHKGEIIVGDTMNARIQIFDGEGKLLRAFGTRGDGPADFQLIKGVAVDSDDNIYVTEGKGHKLVVFSSQGDYLITIGGLYSILQTRKEAPGGFVIPQGIDIDATDRIYVVDQLNRRFQVFQYISDRFLKENPIPGVSLQ</sequence>
<dbReference type="EMBL" id="DSOV01000044">
    <property type="protein sequence ID" value="HEN42768.1"/>
    <property type="molecule type" value="Genomic_DNA"/>
</dbReference>
<evidence type="ECO:0000256" key="2">
    <source>
        <dbReference type="PROSITE-ProRule" id="PRU00504"/>
    </source>
</evidence>
<dbReference type="GO" id="GO:0008270">
    <property type="term" value="F:zinc ion binding"/>
    <property type="evidence" value="ECO:0007669"/>
    <property type="project" value="UniProtKB-KW"/>
</dbReference>
<dbReference type="Pfam" id="PF17170">
    <property type="entry name" value="DUF5128"/>
    <property type="match status" value="1"/>
</dbReference>
<feature type="repeat" description="NHL" evidence="2">
    <location>
        <begin position="251"/>
        <end position="291"/>
    </location>
</feature>
<gene>
    <name evidence="3" type="ORF">ENQ87_10410</name>
</gene>
<name>A0A831U5G6_GEOME</name>
<dbReference type="InterPro" id="IPR001258">
    <property type="entry name" value="NHL_repeat"/>
</dbReference>
<protein>
    <submittedName>
        <fullName evidence="3">6-bladed beta-propeller</fullName>
    </submittedName>
</protein>
<dbReference type="InterPro" id="IPR011042">
    <property type="entry name" value="6-blade_b-propeller_TolB-like"/>
</dbReference>
<feature type="repeat" description="NHL" evidence="2">
    <location>
        <begin position="112"/>
        <end position="153"/>
    </location>
</feature>
<organism evidence="3">
    <name type="scientific">Geobacter metallireducens</name>
    <dbReference type="NCBI Taxonomy" id="28232"/>
    <lineage>
        <taxon>Bacteria</taxon>
        <taxon>Pseudomonadati</taxon>
        <taxon>Thermodesulfobacteriota</taxon>
        <taxon>Desulfuromonadia</taxon>
        <taxon>Geobacterales</taxon>
        <taxon>Geobacteraceae</taxon>
        <taxon>Geobacter</taxon>
    </lineage>
</organism>
<dbReference type="PROSITE" id="PS51257">
    <property type="entry name" value="PROKAR_LIPOPROTEIN"/>
    <property type="match status" value="1"/>
</dbReference>
<dbReference type="InterPro" id="IPR050952">
    <property type="entry name" value="TRIM-NHL_E3_ligases"/>
</dbReference>
<feature type="repeat" description="NHL" evidence="2">
    <location>
        <begin position="201"/>
        <end position="244"/>
    </location>
</feature>
<reference evidence="3" key="1">
    <citation type="journal article" date="2020" name="mSystems">
        <title>Genome- and Community-Level Interaction Insights into Carbon Utilization and Element Cycling Functions of Hydrothermarchaeota in Hydrothermal Sediment.</title>
        <authorList>
            <person name="Zhou Z."/>
            <person name="Liu Y."/>
            <person name="Xu W."/>
            <person name="Pan J."/>
            <person name="Luo Z.H."/>
            <person name="Li M."/>
        </authorList>
    </citation>
    <scope>NUCLEOTIDE SEQUENCE [LARGE SCALE GENOMIC DNA]</scope>
    <source>
        <strain evidence="3">SpSt-349</strain>
    </source>
</reference>